<evidence type="ECO:0000256" key="11">
    <source>
        <dbReference type="ARBA" id="ARBA00023163"/>
    </source>
</evidence>
<evidence type="ECO:0000256" key="13">
    <source>
        <dbReference type="SAM" id="Phobius"/>
    </source>
</evidence>
<evidence type="ECO:0000313" key="19">
    <source>
        <dbReference type="Proteomes" id="UP000285951"/>
    </source>
</evidence>
<keyword evidence="8" id="KW-0902">Two-component regulatory system</keyword>
<proteinExistence type="predicted"/>
<dbReference type="SUPFAM" id="SSF47384">
    <property type="entry name" value="Homodimeric domain of signal transducing histidine kinase"/>
    <property type="match status" value="1"/>
</dbReference>
<dbReference type="GO" id="GO:0043565">
    <property type="term" value="F:sequence-specific DNA binding"/>
    <property type="evidence" value="ECO:0007669"/>
    <property type="project" value="InterPro"/>
</dbReference>
<dbReference type="SUPFAM" id="SSF52172">
    <property type="entry name" value="CheY-like"/>
    <property type="match status" value="1"/>
</dbReference>
<comment type="catalytic activity">
    <reaction evidence="1">
        <text>ATP + protein L-histidine = ADP + protein N-phospho-L-histidine.</text>
        <dbReference type="EC" id="2.7.13.3"/>
    </reaction>
</comment>
<dbReference type="Pfam" id="PF12833">
    <property type="entry name" value="HTH_18"/>
    <property type="match status" value="1"/>
</dbReference>
<dbReference type="GO" id="GO:0005524">
    <property type="term" value="F:ATP binding"/>
    <property type="evidence" value="ECO:0007669"/>
    <property type="project" value="UniProtKB-KW"/>
</dbReference>
<keyword evidence="6" id="KW-0418">Kinase</keyword>
<dbReference type="Gene3D" id="1.10.10.60">
    <property type="entry name" value="Homeodomain-like"/>
    <property type="match status" value="1"/>
</dbReference>
<dbReference type="PROSITE" id="PS01124">
    <property type="entry name" value="HTH_ARAC_FAMILY_2"/>
    <property type="match status" value="1"/>
</dbReference>
<dbReference type="Proteomes" id="UP000462449">
    <property type="component" value="Unassembled WGS sequence"/>
</dbReference>
<feature type="domain" description="Histidine kinase" evidence="15">
    <location>
        <begin position="962"/>
        <end position="1178"/>
    </location>
</feature>
<dbReference type="InterPro" id="IPR005467">
    <property type="entry name" value="His_kinase_dom"/>
</dbReference>
<feature type="domain" description="Response regulatory" evidence="16">
    <location>
        <begin position="1222"/>
        <end position="1337"/>
    </location>
</feature>
<dbReference type="GO" id="GO:0000155">
    <property type="term" value="F:phosphorelay sensor kinase activity"/>
    <property type="evidence" value="ECO:0007669"/>
    <property type="project" value="InterPro"/>
</dbReference>
<keyword evidence="4" id="KW-0808">Transferase</keyword>
<keyword evidence="19" id="KW-1185">Reference proteome</keyword>
<sequence>MNKKKHMHQLRILIIIILSLLQSLCALSQDIYRFEHFNSENGLSQNTISSLLCDRKGFLWIGTMNGLNRYDGYRFKIYKSKKGDSNVFTNNRVIDLWEDDQGFIWMKTYDGYYHYLNPELELFKTIPEYVEIKSTKKSMATCFLQYSPEEIWVGTTNEGVLYLKYNSKLNNYTQSKHSDKGRYSITNKEVRFIVSGKDSSVWVGTKKGVNLLTKKDLNAGIFNFQHLFINYSFNSAIELNDEIWLGTDNHGIIKYNKNESSFRFLDMSNTAGFKSNQISNLYQSKDGIILATFVNKGVLAFNPDSNKWTKLKIHGDKILNVYFDKKDNAWITATEFGITKIELSTLKSKYYELTTKNQRVITDLERHVFYEDLDSNLWIGLHGGALTYYNSEKDQFIHYQNNPSNPNSISSSIVHCITEDLSGQMWLGTGQYKGGLEKIIKRDPAFTQILPIPEFNQITDNVVRSICQDKNGYIWFGTKAGDLHIYSPNLKKLSTIQSFHPTKNDPYKDNIYSIFIDHQNYLWLGTKGKGLLISQTPIPNNPAEYTKIKFNSYLNNPKDSTSLAGNNIYSISQDQRGNIWIGTFGNGICKTNTDHSRPLDFQSYSTSNSQLSSDLVRCIYNDSDSNLWVATSFGLNLVKANDLKQNNIIFQNFYYSAEKPNSINYNDVVEVFEDSKKQVWFGTFGGGVNKLSLPIVDTIQFSSVTSESGLSNDVIFGIKEDNSNHLWFSSENGLSRYDESNKSIQIYNESNGLAFNNFAENTCYTLADGRILFGGSNGIEVVQPELIKPSKQTNFIELTNFQLFNKDVIVGAPKSPLKKNISYTNDITLLSSQSSFSIEYSALNLSDPKKNQYAYLLENFDTDWNYVGNQTKATYTNLAPGEYKFKVKSTTRTGFWNENERVLRITISPAWWQTKLAFFAYLLFSIGLIIFSRYIIKRMNKFRNDLTIEKTINELKLRFFTNISHEIRTPLTLILGPIEDLLQQDNLDAAPTKKLRIIRKNAKRMLQLVNQLLDFRKVQNNKMQLKIQEVDLNEFTKDIFESFIPLANHKQIFYSFQNSSTPINIWGDRSKLDSIIYNLISNAIKFTPKGKKVIVSVKINSSENKAEVFVTDEGPGIPEKNISEIFNRYTILSNHDFAGTGIGLSLAHELAILHHGSIELSSTVGEGSVFCFSMPLDKEKLMQSPNTQAISDESQQPIYHHVEIEDDNNVTEISADNTNDQVILIVEDNEEILAYTKDSLSSLYSCIVANNGKEGLRLAQIHNPDVIITDIMMPEMDGIEMTRLLKENFSTCHIPIVMMTAKVDVQDKITGFETGAEAYITKPLQMAYLKAVLKTLITQRKLVISKYRDNKTIDPKTLKVNSKDEDFLKQLVTYIETNYATELSVDSLSGFCCVSRTVFYNKIKGLTGLSPLEFIREIKLKIAMQFLEKGFSVSEVAHKIGYTDVKYFSKQFSSQYGYPPSKLKKINKSKSEGTE</sequence>
<dbReference type="OrthoDB" id="1108380at2"/>
<dbReference type="PRINTS" id="PR00344">
    <property type="entry name" value="BCTRLSENSOR"/>
</dbReference>
<dbReference type="InterPro" id="IPR004358">
    <property type="entry name" value="Sig_transdc_His_kin-like_C"/>
</dbReference>
<feature type="transmembrane region" description="Helical" evidence="13">
    <location>
        <begin position="916"/>
        <end position="936"/>
    </location>
</feature>
<dbReference type="CDD" id="cd00075">
    <property type="entry name" value="HATPase"/>
    <property type="match status" value="1"/>
</dbReference>
<dbReference type="InterPro" id="IPR011110">
    <property type="entry name" value="Reg_prop"/>
</dbReference>
<dbReference type="InterPro" id="IPR018062">
    <property type="entry name" value="HTH_AraC-typ_CS"/>
</dbReference>
<reference evidence="17 20" key="2">
    <citation type="submission" date="2019-12" db="EMBL/GenBank/DDBJ databases">
        <title>Draft genome sequence of Labilibaculum sp. strain 44 isolated from deep waters of Black Sea.</title>
        <authorList>
            <person name="Yadav S."/>
            <person name="Villanueva L."/>
        </authorList>
    </citation>
    <scope>NUCLEOTIDE SEQUENCE [LARGE SCALE GENOMIC DNA]</scope>
    <source>
        <strain evidence="17 20">44</strain>
    </source>
</reference>
<dbReference type="FunFam" id="3.30.565.10:FF:000037">
    <property type="entry name" value="Hybrid sensor histidine kinase/response regulator"/>
    <property type="match status" value="1"/>
</dbReference>
<evidence type="ECO:0000256" key="1">
    <source>
        <dbReference type="ARBA" id="ARBA00000085"/>
    </source>
</evidence>
<feature type="modified residue" description="4-aspartylphosphate" evidence="12">
    <location>
        <position position="1270"/>
    </location>
</feature>
<dbReference type="InterPro" id="IPR036890">
    <property type="entry name" value="HATPase_C_sf"/>
</dbReference>
<evidence type="ECO:0000256" key="3">
    <source>
        <dbReference type="ARBA" id="ARBA00022553"/>
    </source>
</evidence>
<dbReference type="InterPro" id="IPR009057">
    <property type="entry name" value="Homeodomain-like_sf"/>
</dbReference>
<feature type="domain" description="HTH araC/xylS-type" evidence="14">
    <location>
        <begin position="1369"/>
        <end position="1466"/>
    </location>
</feature>
<dbReference type="Proteomes" id="UP000285951">
    <property type="component" value="Unassembled WGS sequence"/>
</dbReference>
<evidence type="ECO:0000256" key="8">
    <source>
        <dbReference type="ARBA" id="ARBA00023012"/>
    </source>
</evidence>
<evidence type="ECO:0000256" key="6">
    <source>
        <dbReference type="ARBA" id="ARBA00022777"/>
    </source>
</evidence>
<evidence type="ECO:0000259" key="14">
    <source>
        <dbReference type="PROSITE" id="PS01124"/>
    </source>
</evidence>
<evidence type="ECO:0000256" key="12">
    <source>
        <dbReference type="PROSITE-ProRule" id="PRU00169"/>
    </source>
</evidence>
<dbReference type="PANTHER" id="PTHR43547">
    <property type="entry name" value="TWO-COMPONENT HISTIDINE KINASE"/>
    <property type="match status" value="1"/>
</dbReference>
<dbReference type="Pfam" id="PF07494">
    <property type="entry name" value="Reg_prop"/>
    <property type="match status" value="5"/>
</dbReference>
<dbReference type="Pfam" id="PF00072">
    <property type="entry name" value="Response_reg"/>
    <property type="match status" value="1"/>
</dbReference>
<dbReference type="SMART" id="SM00388">
    <property type="entry name" value="HisKA"/>
    <property type="match status" value="1"/>
</dbReference>
<gene>
    <name evidence="18" type="ORF">DWB62_013440</name>
    <name evidence="17" type="ORF">GNY23_13440</name>
</gene>
<dbReference type="InterPro" id="IPR001789">
    <property type="entry name" value="Sig_transdc_resp-reg_receiver"/>
</dbReference>
<dbReference type="EMBL" id="QTZN02000033">
    <property type="protein sequence ID" value="MVB08028.1"/>
    <property type="molecule type" value="Genomic_DNA"/>
</dbReference>
<dbReference type="SMART" id="SM00342">
    <property type="entry name" value="HTH_ARAC"/>
    <property type="match status" value="1"/>
</dbReference>
<dbReference type="InterPro" id="IPR003594">
    <property type="entry name" value="HATPase_dom"/>
</dbReference>
<keyword evidence="10" id="KW-0238">DNA-binding</keyword>
<evidence type="ECO:0000259" key="15">
    <source>
        <dbReference type="PROSITE" id="PS50109"/>
    </source>
</evidence>
<dbReference type="SMART" id="SM00448">
    <property type="entry name" value="REC"/>
    <property type="match status" value="1"/>
</dbReference>
<keyword evidence="11" id="KW-0804">Transcription</keyword>
<dbReference type="CDD" id="cd00082">
    <property type="entry name" value="HisKA"/>
    <property type="match status" value="1"/>
</dbReference>
<dbReference type="PROSITE" id="PS00041">
    <property type="entry name" value="HTH_ARAC_FAMILY_1"/>
    <property type="match status" value="1"/>
</dbReference>
<keyword evidence="5" id="KW-0547">Nucleotide-binding</keyword>
<reference evidence="18 19" key="1">
    <citation type="submission" date="2019-11" db="EMBL/GenBank/DDBJ databases">
        <title>Draft genome sequence of Labilibaculum sp. strain SYP isolated from Black Sea.</title>
        <authorList>
            <person name="Yadav S."/>
            <person name="Villanueva L."/>
        </authorList>
    </citation>
    <scope>NUCLEOTIDE SEQUENCE [LARGE SCALE GENOMIC DNA]</scope>
    <source>
        <strain evidence="18 19">44</strain>
    </source>
</reference>
<dbReference type="PROSITE" id="PS50110">
    <property type="entry name" value="RESPONSE_REGULATORY"/>
    <property type="match status" value="1"/>
</dbReference>
<evidence type="ECO:0000256" key="10">
    <source>
        <dbReference type="ARBA" id="ARBA00023125"/>
    </source>
</evidence>
<evidence type="ECO:0000256" key="5">
    <source>
        <dbReference type="ARBA" id="ARBA00022741"/>
    </source>
</evidence>
<evidence type="ECO:0000313" key="20">
    <source>
        <dbReference type="Proteomes" id="UP000462449"/>
    </source>
</evidence>
<dbReference type="SUPFAM" id="SSF55874">
    <property type="entry name" value="ATPase domain of HSP90 chaperone/DNA topoisomerase II/histidine kinase"/>
    <property type="match status" value="1"/>
</dbReference>
<dbReference type="InterPro" id="IPR015943">
    <property type="entry name" value="WD40/YVTN_repeat-like_dom_sf"/>
</dbReference>
<dbReference type="InterPro" id="IPR003661">
    <property type="entry name" value="HisK_dim/P_dom"/>
</dbReference>
<dbReference type="FunFam" id="2.60.40.10:FF:000791">
    <property type="entry name" value="Two-component system sensor histidine kinase/response regulator"/>
    <property type="match status" value="1"/>
</dbReference>
<dbReference type="CDD" id="cd17574">
    <property type="entry name" value="REC_OmpR"/>
    <property type="match status" value="1"/>
</dbReference>
<dbReference type="EC" id="2.7.13.3" evidence="2"/>
<dbReference type="FunFam" id="1.10.287.130:FF:000045">
    <property type="entry name" value="Two-component system sensor histidine kinase/response regulator"/>
    <property type="match status" value="1"/>
</dbReference>
<dbReference type="Gene3D" id="3.30.565.10">
    <property type="entry name" value="Histidine kinase-like ATPase, C-terminal domain"/>
    <property type="match status" value="1"/>
</dbReference>
<dbReference type="EMBL" id="WOTW01000033">
    <property type="protein sequence ID" value="MUP38823.1"/>
    <property type="molecule type" value="Genomic_DNA"/>
</dbReference>
<evidence type="ECO:0000256" key="9">
    <source>
        <dbReference type="ARBA" id="ARBA00023015"/>
    </source>
</evidence>
<dbReference type="RefSeq" id="WP_156196372.1">
    <property type="nucleotide sequence ID" value="NZ_QTZN02000033.1"/>
</dbReference>
<evidence type="ECO:0000259" key="16">
    <source>
        <dbReference type="PROSITE" id="PS50110"/>
    </source>
</evidence>
<evidence type="ECO:0000256" key="4">
    <source>
        <dbReference type="ARBA" id="ARBA00022679"/>
    </source>
</evidence>
<dbReference type="InterPro" id="IPR018060">
    <property type="entry name" value="HTH_AraC"/>
</dbReference>
<accession>A0A7M4D844</accession>
<evidence type="ECO:0000313" key="18">
    <source>
        <dbReference type="EMBL" id="MVB08028.1"/>
    </source>
</evidence>
<protein>
    <recommendedName>
        <fullName evidence="2">histidine kinase</fullName>
        <ecNumber evidence="2">2.7.13.3</ecNumber>
    </recommendedName>
</protein>
<dbReference type="InterPro" id="IPR036097">
    <property type="entry name" value="HisK_dim/P_sf"/>
</dbReference>
<dbReference type="Pfam" id="PF00512">
    <property type="entry name" value="HisKA"/>
    <property type="match status" value="1"/>
</dbReference>
<dbReference type="SUPFAM" id="SSF63829">
    <property type="entry name" value="Calcium-dependent phosphotriesterase"/>
    <property type="match status" value="2"/>
</dbReference>
<organism evidence="17 20">
    <name type="scientific">Labilibaculum euxinus</name>
    <dbReference type="NCBI Taxonomy" id="2686357"/>
    <lineage>
        <taxon>Bacteria</taxon>
        <taxon>Pseudomonadati</taxon>
        <taxon>Bacteroidota</taxon>
        <taxon>Bacteroidia</taxon>
        <taxon>Marinilabiliales</taxon>
        <taxon>Marinifilaceae</taxon>
        <taxon>Labilibaculum</taxon>
    </lineage>
</organism>
<keyword evidence="9" id="KW-0805">Transcription regulation</keyword>
<evidence type="ECO:0000256" key="2">
    <source>
        <dbReference type="ARBA" id="ARBA00012438"/>
    </source>
</evidence>
<keyword evidence="7" id="KW-0067">ATP-binding</keyword>
<evidence type="ECO:0000313" key="17">
    <source>
        <dbReference type="EMBL" id="MUP38823.1"/>
    </source>
</evidence>
<keyword evidence="13" id="KW-0472">Membrane</keyword>
<evidence type="ECO:0000256" key="7">
    <source>
        <dbReference type="ARBA" id="ARBA00022840"/>
    </source>
</evidence>
<keyword evidence="13" id="KW-0812">Transmembrane</keyword>
<dbReference type="Pfam" id="PF02518">
    <property type="entry name" value="HATPase_c"/>
    <property type="match status" value="1"/>
</dbReference>
<dbReference type="InterPro" id="IPR011006">
    <property type="entry name" value="CheY-like_superfamily"/>
</dbReference>
<dbReference type="SMART" id="SM00387">
    <property type="entry name" value="HATPase_c"/>
    <property type="match status" value="1"/>
</dbReference>
<dbReference type="Gene3D" id="3.40.50.2300">
    <property type="match status" value="1"/>
</dbReference>
<dbReference type="InterPro" id="IPR011123">
    <property type="entry name" value="Y_Y_Y"/>
</dbReference>
<dbReference type="Pfam" id="PF07495">
    <property type="entry name" value="Y_Y_Y"/>
    <property type="match status" value="1"/>
</dbReference>
<dbReference type="GO" id="GO:0003700">
    <property type="term" value="F:DNA-binding transcription factor activity"/>
    <property type="evidence" value="ECO:0007669"/>
    <property type="project" value="InterPro"/>
</dbReference>
<comment type="caution">
    <text evidence="17">The sequence shown here is derived from an EMBL/GenBank/DDBJ whole genome shotgun (WGS) entry which is preliminary data.</text>
</comment>
<dbReference type="PANTHER" id="PTHR43547:SF2">
    <property type="entry name" value="HYBRID SIGNAL TRANSDUCTION HISTIDINE KINASE C"/>
    <property type="match status" value="1"/>
</dbReference>
<keyword evidence="3 12" id="KW-0597">Phosphoprotein</keyword>
<dbReference type="SUPFAM" id="SSF46689">
    <property type="entry name" value="Homeodomain-like"/>
    <property type="match status" value="1"/>
</dbReference>
<keyword evidence="13" id="KW-1133">Transmembrane helix</keyword>
<dbReference type="PROSITE" id="PS50109">
    <property type="entry name" value="HIS_KIN"/>
    <property type="match status" value="1"/>
</dbReference>
<dbReference type="Gene3D" id="2.60.40.10">
    <property type="entry name" value="Immunoglobulins"/>
    <property type="match status" value="1"/>
</dbReference>
<dbReference type="Gene3D" id="1.10.287.130">
    <property type="match status" value="1"/>
</dbReference>
<dbReference type="Gene3D" id="2.130.10.10">
    <property type="entry name" value="YVTN repeat-like/Quinoprotein amine dehydrogenase"/>
    <property type="match status" value="3"/>
</dbReference>
<dbReference type="InterPro" id="IPR013783">
    <property type="entry name" value="Ig-like_fold"/>
</dbReference>
<name>A0A7M4D844_9BACT</name>